<evidence type="ECO:0000259" key="8">
    <source>
        <dbReference type="Pfam" id="PF21982"/>
    </source>
</evidence>
<dbReference type="GeneID" id="67181098"/>
<dbReference type="InterPro" id="IPR036388">
    <property type="entry name" value="WH-like_DNA-bd_sf"/>
</dbReference>
<evidence type="ECO:0000256" key="1">
    <source>
        <dbReference type="ARBA" id="ARBA00004496"/>
    </source>
</evidence>
<comment type="similarity">
    <text evidence="2 5">Belongs to the RecX family.</text>
</comment>
<evidence type="ECO:0000259" key="7">
    <source>
        <dbReference type="Pfam" id="PF21981"/>
    </source>
</evidence>
<evidence type="ECO:0000256" key="4">
    <source>
        <dbReference type="ARBA" id="ARBA00022490"/>
    </source>
</evidence>
<dbReference type="HOGENOM" id="CLU_066607_3_2_6"/>
<accession>E1ST09</accession>
<evidence type="ECO:0000313" key="9">
    <source>
        <dbReference type="EMBL" id="ADN75065.1"/>
    </source>
</evidence>
<keyword evidence="10" id="KW-1185">Reference proteome</keyword>
<proteinExistence type="inferred from homology"/>
<dbReference type="HAMAP" id="MF_01114">
    <property type="entry name" value="RecX"/>
    <property type="match status" value="1"/>
</dbReference>
<dbReference type="Proteomes" id="UP000006683">
    <property type="component" value="Chromosome"/>
</dbReference>
<gene>
    <name evidence="5" type="primary">recX</name>
    <name evidence="9" type="ordered locus">Fbal_0856</name>
</gene>
<evidence type="ECO:0000313" key="10">
    <source>
        <dbReference type="Proteomes" id="UP000006683"/>
    </source>
</evidence>
<dbReference type="Gene3D" id="1.10.10.10">
    <property type="entry name" value="Winged helix-like DNA-binding domain superfamily/Winged helix DNA-binding domain"/>
    <property type="match status" value="3"/>
</dbReference>
<dbReference type="InterPro" id="IPR053925">
    <property type="entry name" value="RecX_HTH_3rd"/>
</dbReference>
<dbReference type="Pfam" id="PF21981">
    <property type="entry name" value="RecX_HTH3"/>
    <property type="match status" value="1"/>
</dbReference>
<dbReference type="Pfam" id="PF02631">
    <property type="entry name" value="RecX_HTH2"/>
    <property type="match status" value="1"/>
</dbReference>
<name>E1ST09_FERBD</name>
<dbReference type="Pfam" id="PF21982">
    <property type="entry name" value="RecX_HTH1"/>
    <property type="match status" value="1"/>
</dbReference>
<feature type="domain" description="RecX third three-helical" evidence="7">
    <location>
        <begin position="100"/>
        <end position="147"/>
    </location>
</feature>
<comment type="function">
    <text evidence="5">Modulates RecA activity.</text>
</comment>
<dbReference type="InterPro" id="IPR053926">
    <property type="entry name" value="RecX_HTH_1st"/>
</dbReference>
<organism evidence="9 10">
    <name type="scientific">Ferrimonas balearica (strain DSM 9799 / CCM 4581 / KCTC 23876 / PAT)</name>
    <dbReference type="NCBI Taxonomy" id="550540"/>
    <lineage>
        <taxon>Bacteria</taxon>
        <taxon>Pseudomonadati</taxon>
        <taxon>Pseudomonadota</taxon>
        <taxon>Gammaproteobacteria</taxon>
        <taxon>Alteromonadales</taxon>
        <taxon>Ferrimonadaceae</taxon>
        <taxon>Ferrimonas</taxon>
    </lineage>
</organism>
<dbReference type="STRING" id="550540.Fbal_0856"/>
<keyword evidence="4 5" id="KW-0963">Cytoplasm</keyword>
<protein>
    <recommendedName>
        <fullName evidence="3 5">Regulatory protein RecX</fullName>
    </recommendedName>
</protein>
<dbReference type="EMBL" id="CP002209">
    <property type="protein sequence ID" value="ADN75065.1"/>
    <property type="molecule type" value="Genomic_DNA"/>
</dbReference>
<dbReference type="OrthoDB" id="7066780at2"/>
<reference evidence="9 10" key="1">
    <citation type="journal article" date="2010" name="Stand. Genomic Sci.">
        <title>Complete genome sequence of Ferrimonas balearica type strain (PAT).</title>
        <authorList>
            <person name="Nolan M."/>
            <person name="Sikorski J."/>
            <person name="Davenport K."/>
            <person name="Lucas S."/>
            <person name="Glavina Del Rio T."/>
            <person name="Tice H."/>
            <person name="Cheng J."/>
            <person name="Goodwin L."/>
            <person name="Pitluck S."/>
            <person name="Liolios K."/>
            <person name="Ivanova N."/>
            <person name="Mavromatis K."/>
            <person name="Ovchinnikova G."/>
            <person name="Pati A."/>
            <person name="Chen A."/>
            <person name="Palaniappan K."/>
            <person name="Land M."/>
            <person name="Hauser L."/>
            <person name="Chang Y."/>
            <person name="Jeffries C."/>
            <person name="Tapia R."/>
            <person name="Brettin T."/>
            <person name="Detter J."/>
            <person name="Han C."/>
            <person name="Yasawong M."/>
            <person name="Rohde M."/>
            <person name="Tindall B."/>
            <person name="Goker M."/>
            <person name="Woyke T."/>
            <person name="Bristow J."/>
            <person name="Eisen J."/>
            <person name="Markowitz V."/>
            <person name="Hugenholtz P."/>
            <person name="Kyrpides N."/>
            <person name="Klenk H."/>
            <person name="Lapidus A."/>
        </authorList>
    </citation>
    <scope>NUCLEOTIDE SEQUENCE [LARGE SCALE GENOMIC DNA]</scope>
    <source>
        <strain evidence="10">DSM 9799 / CCM 4581 / KCTC 23876 / PAT</strain>
    </source>
</reference>
<dbReference type="GO" id="GO:0006282">
    <property type="term" value="P:regulation of DNA repair"/>
    <property type="evidence" value="ECO:0007669"/>
    <property type="project" value="UniProtKB-UniRule"/>
</dbReference>
<evidence type="ECO:0000259" key="6">
    <source>
        <dbReference type="Pfam" id="PF02631"/>
    </source>
</evidence>
<comment type="subcellular location">
    <subcellularLocation>
        <location evidence="1 5">Cytoplasm</location>
    </subcellularLocation>
</comment>
<dbReference type="PANTHER" id="PTHR33602:SF1">
    <property type="entry name" value="REGULATORY PROTEIN RECX FAMILY PROTEIN"/>
    <property type="match status" value="1"/>
</dbReference>
<dbReference type="AlphaFoldDB" id="E1ST09"/>
<evidence type="ECO:0000256" key="5">
    <source>
        <dbReference type="HAMAP-Rule" id="MF_01114"/>
    </source>
</evidence>
<sequence length="152" mass="17364">MAKASQDRDPVAAAVGLLSRRDHSREELKQKLRSRGFVVSDIDKAIARVDDWGYLNDARFAEGFVRYRSARGLGPIRLANELRERGVAAELIRQTLAEAEQDWFELCADLCQRKFGTAPPSDFKARAKVQRYLAYRGFDMEQIRYALESLHS</sequence>
<dbReference type="GO" id="GO:0005737">
    <property type="term" value="C:cytoplasm"/>
    <property type="evidence" value="ECO:0007669"/>
    <property type="project" value="UniProtKB-SubCell"/>
</dbReference>
<dbReference type="InterPro" id="IPR053924">
    <property type="entry name" value="RecX_HTH_2nd"/>
</dbReference>
<dbReference type="RefSeq" id="WP_013344371.1">
    <property type="nucleotide sequence ID" value="NC_014541.1"/>
</dbReference>
<dbReference type="InterPro" id="IPR003783">
    <property type="entry name" value="Regulatory_RecX"/>
</dbReference>
<feature type="domain" description="RecX second three-helical" evidence="6">
    <location>
        <begin position="56"/>
        <end position="96"/>
    </location>
</feature>
<feature type="domain" description="RecX first three-helical" evidence="8">
    <location>
        <begin position="13"/>
        <end position="48"/>
    </location>
</feature>
<evidence type="ECO:0000256" key="3">
    <source>
        <dbReference type="ARBA" id="ARBA00018111"/>
    </source>
</evidence>
<dbReference type="KEGG" id="fbl:Fbal_0856"/>
<evidence type="ECO:0000256" key="2">
    <source>
        <dbReference type="ARBA" id="ARBA00009695"/>
    </source>
</evidence>
<dbReference type="eggNOG" id="COG2137">
    <property type="taxonomic scope" value="Bacteria"/>
</dbReference>
<dbReference type="PANTHER" id="PTHR33602">
    <property type="entry name" value="REGULATORY PROTEIN RECX FAMILY PROTEIN"/>
    <property type="match status" value="1"/>
</dbReference>